<feature type="transmembrane region" description="Helical" evidence="8">
    <location>
        <begin position="12"/>
        <end position="33"/>
    </location>
</feature>
<dbReference type="AlphaFoldDB" id="A0A1X7HE19"/>
<feature type="transmembrane region" description="Helical" evidence="8">
    <location>
        <begin position="69"/>
        <end position="90"/>
    </location>
</feature>
<evidence type="ECO:0000256" key="8">
    <source>
        <dbReference type="SAM" id="Phobius"/>
    </source>
</evidence>
<evidence type="ECO:0000256" key="7">
    <source>
        <dbReference type="ARBA" id="ARBA00023136"/>
    </source>
</evidence>
<organism evidence="9 10">
    <name type="scientific">Paenibacillus uliginis N3/975</name>
    <dbReference type="NCBI Taxonomy" id="1313296"/>
    <lineage>
        <taxon>Bacteria</taxon>
        <taxon>Bacillati</taxon>
        <taxon>Bacillota</taxon>
        <taxon>Bacilli</taxon>
        <taxon>Bacillales</taxon>
        <taxon>Paenibacillaceae</taxon>
        <taxon>Paenibacillus</taxon>
    </lineage>
</organism>
<dbReference type="Gene3D" id="1.10.3470.10">
    <property type="entry name" value="ABC transporter involved in vitamin B12 uptake, BtuC"/>
    <property type="match status" value="1"/>
</dbReference>
<dbReference type="EMBL" id="LT840184">
    <property type="protein sequence ID" value="SMF84303.1"/>
    <property type="molecule type" value="Genomic_DNA"/>
</dbReference>
<keyword evidence="6 8" id="KW-1133">Transmembrane helix</keyword>
<reference evidence="9 10" key="1">
    <citation type="submission" date="2017-04" db="EMBL/GenBank/DDBJ databases">
        <authorList>
            <person name="Afonso C.L."/>
            <person name="Miller P.J."/>
            <person name="Scott M.A."/>
            <person name="Spackman E."/>
            <person name="Goraichik I."/>
            <person name="Dimitrov K.M."/>
            <person name="Suarez D.L."/>
            <person name="Swayne D.E."/>
        </authorList>
    </citation>
    <scope>NUCLEOTIDE SEQUENCE [LARGE SCALE GENOMIC DNA]</scope>
    <source>
        <strain evidence="9 10">N3/975</strain>
    </source>
</reference>
<feature type="transmembrane region" description="Helical" evidence="8">
    <location>
        <begin position="126"/>
        <end position="147"/>
    </location>
</feature>
<proteinExistence type="inferred from homology"/>
<feature type="transmembrane region" description="Helical" evidence="8">
    <location>
        <begin position="289"/>
        <end position="308"/>
    </location>
</feature>
<dbReference type="GO" id="GO:0005886">
    <property type="term" value="C:plasma membrane"/>
    <property type="evidence" value="ECO:0007669"/>
    <property type="project" value="UniProtKB-SubCell"/>
</dbReference>
<feature type="transmembrane region" description="Helical" evidence="8">
    <location>
        <begin position="159"/>
        <end position="181"/>
    </location>
</feature>
<protein>
    <submittedName>
        <fullName evidence="9">ABC-type Fe3+-siderophore transport system, permease component</fullName>
    </submittedName>
</protein>
<feature type="transmembrane region" description="Helical" evidence="8">
    <location>
        <begin position="102"/>
        <end position="120"/>
    </location>
</feature>
<dbReference type="InterPro" id="IPR037294">
    <property type="entry name" value="ABC_BtuC-like"/>
</dbReference>
<dbReference type="CDD" id="cd06550">
    <property type="entry name" value="TM_ABC_iron-siderophores_like"/>
    <property type="match status" value="1"/>
</dbReference>
<name>A0A1X7HE19_9BACL</name>
<evidence type="ECO:0000256" key="2">
    <source>
        <dbReference type="ARBA" id="ARBA00007935"/>
    </source>
</evidence>
<evidence type="ECO:0000256" key="3">
    <source>
        <dbReference type="ARBA" id="ARBA00022448"/>
    </source>
</evidence>
<accession>A0A1X7HE19</accession>
<evidence type="ECO:0000256" key="6">
    <source>
        <dbReference type="ARBA" id="ARBA00022989"/>
    </source>
</evidence>
<evidence type="ECO:0000313" key="10">
    <source>
        <dbReference type="Proteomes" id="UP000192940"/>
    </source>
</evidence>
<dbReference type="PANTHER" id="PTHR30472:SF64">
    <property type="entry name" value="IRON(3+)-HYDROXAMATE IMPORT SYSTEM PERMEASE PROTEIN FHUG"/>
    <property type="match status" value="1"/>
</dbReference>
<feature type="transmembrane region" description="Helical" evidence="8">
    <location>
        <begin position="247"/>
        <end position="269"/>
    </location>
</feature>
<evidence type="ECO:0000256" key="5">
    <source>
        <dbReference type="ARBA" id="ARBA00022692"/>
    </source>
</evidence>
<dbReference type="GO" id="GO:0033214">
    <property type="term" value="P:siderophore-iron import into cell"/>
    <property type="evidence" value="ECO:0007669"/>
    <property type="project" value="TreeGrafter"/>
</dbReference>
<dbReference type="PANTHER" id="PTHR30472">
    <property type="entry name" value="FERRIC ENTEROBACTIN TRANSPORT SYSTEM PERMEASE PROTEIN"/>
    <property type="match status" value="1"/>
</dbReference>
<comment type="subcellular location">
    <subcellularLocation>
        <location evidence="1">Cell membrane</location>
        <topology evidence="1">Multi-pass membrane protein</topology>
    </subcellularLocation>
</comment>
<keyword evidence="5 8" id="KW-0812">Transmembrane</keyword>
<evidence type="ECO:0000256" key="4">
    <source>
        <dbReference type="ARBA" id="ARBA00022475"/>
    </source>
</evidence>
<gene>
    <name evidence="9" type="ORF">SAMN05661091_2587</name>
</gene>
<dbReference type="STRING" id="1313296.SAMN05661091_2587"/>
<feature type="transmembrane region" description="Helical" evidence="8">
    <location>
        <begin position="320"/>
        <end position="337"/>
    </location>
</feature>
<dbReference type="Pfam" id="PF01032">
    <property type="entry name" value="FecCD"/>
    <property type="match status" value="1"/>
</dbReference>
<keyword evidence="3" id="KW-0813">Transport</keyword>
<dbReference type="Proteomes" id="UP000192940">
    <property type="component" value="Chromosome I"/>
</dbReference>
<keyword evidence="7 8" id="KW-0472">Membrane</keyword>
<keyword evidence="4" id="KW-1003">Cell membrane</keyword>
<comment type="similarity">
    <text evidence="2">Belongs to the binding-protein-dependent transport system permease family. FecCD subfamily.</text>
</comment>
<sequence length="340" mass="36260">MTQLVSKRSTSARPIATILLLSVLLFIVAVISMNVGRLNLSPIEVLKVIIGQGTEKQNLIVFDLRLPRIVLAILVGMGMSISGCVMQGLLKNDLASPGTLGISSGSGLFVLLYITVFATKGLLSPLLLPLLAFVGGITAALLIFVLAYRKGRELSPTGLILTGVAMGSGYGALSLVITLGLDQKQYDFALRWQIGNLWGDDWKYIMVLFPWVILISSYVLYKSNTLNTIKLGNQMATGLGVAIKREFIGLTLAAVALSSGSVALGGNFFFVGLIGPHIARRMVGPNHKFMIPTAALIGALVILAADTFSRTVSMGADIPTGVIITIFVTPYFLYLLSKAN</sequence>
<dbReference type="InterPro" id="IPR000522">
    <property type="entry name" value="ABC_transptr_permease_BtuC"/>
</dbReference>
<dbReference type="GO" id="GO:0022857">
    <property type="term" value="F:transmembrane transporter activity"/>
    <property type="evidence" value="ECO:0007669"/>
    <property type="project" value="InterPro"/>
</dbReference>
<evidence type="ECO:0000256" key="1">
    <source>
        <dbReference type="ARBA" id="ARBA00004651"/>
    </source>
</evidence>
<evidence type="ECO:0000313" key="9">
    <source>
        <dbReference type="EMBL" id="SMF84303.1"/>
    </source>
</evidence>
<dbReference type="FunFam" id="1.10.3470.10:FF:000001">
    <property type="entry name" value="Vitamin B12 ABC transporter permease BtuC"/>
    <property type="match status" value="1"/>
</dbReference>
<dbReference type="RefSeq" id="WP_208919515.1">
    <property type="nucleotide sequence ID" value="NZ_LT840184.1"/>
</dbReference>
<feature type="transmembrane region" description="Helical" evidence="8">
    <location>
        <begin position="201"/>
        <end position="221"/>
    </location>
</feature>
<keyword evidence="10" id="KW-1185">Reference proteome</keyword>
<dbReference type="SUPFAM" id="SSF81345">
    <property type="entry name" value="ABC transporter involved in vitamin B12 uptake, BtuC"/>
    <property type="match status" value="1"/>
</dbReference>